<evidence type="ECO:0000313" key="1">
    <source>
        <dbReference type="EMBL" id="KAK3085697.1"/>
    </source>
</evidence>
<proteinExistence type="predicted"/>
<reference evidence="1" key="1">
    <citation type="submission" date="2019-08" db="EMBL/GenBank/DDBJ databases">
        <title>The improved chromosome-level genome for the pearl oyster Pinctada fucata martensii using PacBio sequencing and Hi-C.</title>
        <authorList>
            <person name="Zheng Z."/>
        </authorList>
    </citation>
    <scope>NUCLEOTIDE SEQUENCE</scope>
    <source>
        <strain evidence="1">ZZ-2019</strain>
        <tissue evidence="1">Adductor muscle</tissue>
    </source>
</reference>
<dbReference type="GO" id="GO:0005829">
    <property type="term" value="C:cytosol"/>
    <property type="evidence" value="ECO:0007669"/>
    <property type="project" value="TreeGrafter"/>
</dbReference>
<dbReference type="GO" id="GO:0004748">
    <property type="term" value="F:ribonucleoside-diphosphate reductase activity, thioredoxin disulfide as acceptor"/>
    <property type="evidence" value="ECO:0007669"/>
    <property type="project" value="TreeGrafter"/>
</dbReference>
<organism evidence="1 2">
    <name type="scientific">Pinctada imbricata</name>
    <name type="common">Atlantic pearl-oyster</name>
    <name type="synonym">Pinctada martensii</name>
    <dbReference type="NCBI Taxonomy" id="66713"/>
    <lineage>
        <taxon>Eukaryota</taxon>
        <taxon>Metazoa</taxon>
        <taxon>Spiralia</taxon>
        <taxon>Lophotrochozoa</taxon>
        <taxon>Mollusca</taxon>
        <taxon>Bivalvia</taxon>
        <taxon>Autobranchia</taxon>
        <taxon>Pteriomorphia</taxon>
        <taxon>Pterioida</taxon>
        <taxon>Pterioidea</taxon>
        <taxon>Pteriidae</taxon>
        <taxon>Pinctada</taxon>
    </lineage>
</organism>
<comment type="caution">
    <text evidence="1">The sequence shown here is derived from an EMBL/GenBank/DDBJ whole genome shotgun (WGS) entry which is preliminary data.</text>
</comment>
<evidence type="ECO:0000313" key="2">
    <source>
        <dbReference type="Proteomes" id="UP001186944"/>
    </source>
</evidence>
<dbReference type="PANTHER" id="PTHR23409:SF21">
    <property type="entry name" value="CAPSID PROTEIN"/>
    <property type="match status" value="1"/>
</dbReference>
<dbReference type="InterPro" id="IPR000358">
    <property type="entry name" value="RNR_small_fam"/>
</dbReference>
<keyword evidence="2" id="KW-1185">Reference proteome</keyword>
<dbReference type="PANTHER" id="PTHR23409">
    <property type="entry name" value="RIBONUCLEOSIDE-DIPHOSPHATE REDUCTASE SMALL CHAIN"/>
    <property type="match status" value="1"/>
</dbReference>
<sequence length="435" mass="49252">MYFSEGSKPAISRRLALFHNFPTEVGVEQCEWIDVRPVSNTSHGGVVEFNLSGANSNYLDLKRTRIFVRARILQQDGSLLEDGDKVGLVNLPLHSIWNQVDISLQQQNITSSVSTNYPYKAYIDRLLQHGISTDRGLQQSQLFLPDSSGFFDDSDSTSGGNTGLFMRSQYTRNSSFVDLEGPIYSDICQQERYILNGVRVGFKFWPSRESFCLMSAETPANYRLEIEECILRCCYVKINPGVLLGHSEALLKQPALYPYRRSDIKCFAIPAGQFHMNVDDVFQGEVPERLVVGLVSSQAYSGSYTKNPFNFAHFNCCFSALYVDGKSVPTTPFEPNFKENNFVSSYLSLFGTNEAMSEENEMRLTRDDYAKGFCLYVFDINRAYDSENNLPLLRKGHTRLQLKFDTALQEAVTCICYGHFPAVLRIDASRNVETK</sequence>
<accession>A0AA88XI63</accession>
<dbReference type="AlphaFoldDB" id="A0AA88XI63"/>
<protein>
    <submittedName>
        <fullName evidence="1">Uncharacterized protein</fullName>
    </submittedName>
</protein>
<gene>
    <name evidence="1" type="ORF">FSP39_007407</name>
</gene>
<dbReference type="Proteomes" id="UP001186944">
    <property type="component" value="Unassembled WGS sequence"/>
</dbReference>
<name>A0AA88XI63_PINIB</name>
<dbReference type="EMBL" id="VSWD01000012">
    <property type="protein sequence ID" value="KAK3085697.1"/>
    <property type="molecule type" value="Genomic_DNA"/>
</dbReference>
<dbReference type="GO" id="GO:0009263">
    <property type="term" value="P:deoxyribonucleotide biosynthetic process"/>
    <property type="evidence" value="ECO:0007669"/>
    <property type="project" value="InterPro"/>
</dbReference>